<name>Q4RXW6_TETNG</name>
<dbReference type="KEGG" id="tng:GSTEN00027256G001"/>
<evidence type="ECO:0000256" key="1">
    <source>
        <dbReference type="SAM" id="MobiDB-lite"/>
    </source>
</evidence>
<reference evidence="2" key="1">
    <citation type="journal article" date="2004" name="Nature">
        <title>Genome duplication in the teleost fish Tetraodon nigroviridis reveals the early vertebrate proto-karyotype.</title>
        <authorList>
            <person name="Jaillon O."/>
            <person name="Aury J.-M."/>
            <person name="Brunet F."/>
            <person name="Petit J.-L."/>
            <person name="Stange-Thomann N."/>
            <person name="Mauceli E."/>
            <person name="Bouneau L."/>
            <person name="Fischer C."/>
            <person name="Ozouf-Costaz C."/>
            <person name="Bernot A."/>
            <person name="Nicaud S."/>
            <person name="Jaffe D."/>
            <person name="Fisher S."/>
            <person name="Lutfalla G."/>
            <person name="Dossat C."/>
            <person name="Segurens B."/>
            <person name="Dasilva C."/>
            <person name="Salanoubat M."/>
            <person name="Levy M."/>
            <person name="Boudet N."/>
            <person name="Castellano S."/>
            <person name="Anthouard V."/>
            <person name="Jubin C."/>
            <person name="Castelli V."/>
            <person name="Katinka M."/>
            <person name="Vacherie B."/>
            <person name="Biemont C."/>
            <person name="Skalli Z."/>
            <person name="Cattolico L."/>
            <person name="Poulain J."/>
            <person name="De Berardinis V."/>
            <person name="Cruaud C."/>
            <person name="Duprat S."/>
            <person name="Brottier P."/>
            <person name="Coutanceau J.-P."/>
            <person name="Gouzy J."/>
            <person name="Parra G."/>
            <person name="Lardier G."/>
            <person name="Chapple C."/>
            <person name="McKernan K.J."/>
            <person name="McEwan P."/>
            <person name="Bosak S."/>
            <person name="Kellis M."/>
            <person name="Volff J.-N."/>
            <person name="Guigo R."/>
            <person name="Zody M.C."/>
            <person name="Mesirov J."/>
            <person name="Lindblad-Toh K."/>
            <person name="Birren B."/>
            <person name="Nusbaum C."/>
            <person name="Kahn D."/>
            <person name="Robinson-Rechavi M."/>
            <person name="Laudet V."/>
            <person name="Schachter V."/>
            <person name="Quetier F."/>
            <person name="Saurin W."/>
            <person name="Scarpelli C."/>
            <person name="Wincker P."/>
            <person name="Lander E.S."/>
            <person name="Weissenbach J."/>
            <person name="Roest Crollius H."/>
        </authorList>
    </citation>
    <scope>NUCLEOTIDE SEQUENCE [LARGE SCALE GENOMIC DNA]</scope>
</reference>
<comment type="caution">
    <text evidence="2">The sequence shown here is derived from an EMBL/GenBank/DDBJ whole genome shotgun (WGS) entry which is preliminary data.</text>
</comment>
<proteinExistence type="predicted"/>
<gene>
    <name evidence="2" type="ORF">GSTENG00027256001</name>
</gene>
<evidence type="ECO:0000313" key="2">
    <source>
        <dbReference type="EMBL" id="CAG06766.1"/>
    </source>
</evidence>
<organism evidence="2">
    <name type="scientific">Tetraodon nigroviridis</name>
    <name type="common">Spotted green pufferfish</name>
    <name type="synonym">Chelonodon nigroviridis</name>
    <dbReference type="NCBI Taxonomy" id="99883"/>
    <lineage>
        <taxon>Eukaryota</taxon>
        <taxon>Metazoa</taxon>
        <taxon>Chordata</taxon>
        <taxon>Craniata</taxon>
        <taxon>Vertebrata</taxon>
        <taxon>Euteleostomi</taxon>
        <taxon>Actinopterygii</taxon>
        <taxon>Neopterygii</taxon>
        <taxon>Teleostei</taxon>
        <taxon>Neoteleostei</taxon>
        <taxon>Acanthomorphata</taxon>
        <taxon>Eupercaria</taxon>
        <taxon>Tetraodontiformes</taxon>
        <taxon>Tetradontoidea</taxon>
        <taxon>Tetraodontidae</taxon>
        <taxon>Tetraodon</taxon>
    </lineage>
</organism>
<protein>
    <submittedName>
        <fullName evidence="2">(spotted green pufferfish) hypothetical protein</fullName>
    </submittedName>
</protein>
<feature type="region of interest" description="Disordered" evidence="1">
    <location>
        <begin position="30"/>
        <end position="150"/>
    </location>
</feature>
<dbReference type="EMBL" id="CAAE01014979">
    <property type="protein sequence ID" value="CAG06766.1"/>
    <property type="molecule type" value="Genomic_DNA"/>
</dbReference>
<feature type="compositionally biased region" description="Basic residues" evidence="1">
    <location>
        <begin position="34"/>
        <end position="43"/>
    </location>
</feature>
<feature type="compositionally biased region" description="Basic residues" evidence="1">
    <location>
        <begin position="86"/>
        <end position="100"/>
    </location>
</feature>
<sequence>MKTLAKVQEKTQEVPLKKVDKQTLTLWPAARLASPRRRARRPASARGAPVPARRLRPGGRGTPSAPSRNGWPTPSASRTPTPPERWRRRSQRGVQPRRRFLATLRPGRGRWNRLAATPPSHQEKRVGDPASTRSRGRRPAAPWRTPPARARRRWRRSEAWPWRRACRRLRLQS</sequence>
<dbReference type="AlphaFoldDB" id="Q4RXW6"/>
<feature type="compositionally biased region" description="Low complexity" evidence="1">
    <location>
        <begin position="139"/>
        <end position="148"/>
    </location>
</feature>
<accession>Q4RXW6</accession>
<reference evidence="2" key="2">
    <citation type="submission" date="2004-02" db="EMBL/GenBank/DDBJ databases">
        <authorList>
            <consortium name="Genoscope"/>
            <consortium name="Whitehead Institute Centre for Genome Research"/>
        </authorList>
    </citation>
    <scope>NUCLEOTIDE SEQUENCE</scope>
</reference>